<dbReference type="EMBL" id="AJWZ01000766">
    <property type="protein sequence ID" value="EKC75823.1"/>
    <property type="molecule type" value="Genomic_DNA"/>
</dbReference>
<dbReference type="AlphaFoldDB" id="K1U0R1"/>
<keyword evidence="1" id="KW-0413">Isomerase</keyword>
<organism evidence="1">
    <name type="scientific">human gut metagenome</name>
    <dbReference type="NCBI Taxonomy" id="408170"/>
    <lineage>
        <taxon>unclassified sequences</taxon>
        <taxon>metagenomes</taxon>
        <taxon>organismal metagenomes</taxon>
    </lineage>
</organism>
<evidence type="ECO:0000313" key="1">
    <source>
        <dbReference type="EMBL" id="EKC75823.1"/>
    </source>
</evidence>
<feature type="non-terminal residue" evidence="1">
    <location>
        <position position="38"/>
    </location>
</feature>
<protein>
    <submittedName>
        <fullName evidence="1">Peptidyl-prolyl cis-trans isomerase, FKBP-type</fullName>
    </submittedName>
</protein>
<name>K1U0R1_9ZZZZ</name>
<reference evidence="1" key="1">
    <citation type="journal article" date="2013" name="Environ. Microbiol.">
        <title>Microbiota from the distal guts of lean and obese adolescents exhibit partial functional redundancy besides clear differences in community structure.</title>
        <authorList>
            <person name="Ferrer M."/>
            <person name="Ruiz A."/>
            <person name="Lanza F."/>
            <person name="Haange S.B."/>
            <person name="Oberbach A."/>
            <person name="Till H."/>
            <person name="Bargiela R."/>
            <person name="Campoy C."/>
            <person name="Segura M.T."/>
            <person name="Richter M."/>
            <person name="von Bergen M."/>
            <person name="Seifert J."/>
            <person name="Suarez A."/>
        </authorList>
    </citation>
    <scope>NUCLEOTIDE SEQUENCE</scope>
</reference>
<dbReference type="GO" id="GO:0016853">
    <property type="term" value="F:isomerase activity"/>
    <property type="evidence" value="ECO:0007669"/>
    <property type="project" value="UniProtKB-KW"/>
</dbReference>
<gene>
    <name evidence="1" type="ORF">OBE_01165</name>
</gene>
<accession>K1U0R1</accession>
<sequence length="38" mass="4524">MGRKEEYKEKNLQYLQVLSTQEGICPLPCNMFYKVLQT</sequence>
<comment type="caution">
    <text evidence="1">The sequence shown here is derived from an EMBL/GenBank/DDBJ whole genome shotgun (WGS) entry which is preliminary data.</text>
</comment>
<proteinExistence type="predicted"/>